<feature type="domain" description="Polyprotein allergen nematode" evidence="3">
    <location>
        <begin position="883"/>
        <end position="1004"/>
    </location>
</feature>
<feature type="domain" description="Polyprotein allergen nematode" evidence="3">
    <location>
        <begin position="210"/>
        <end position="321"/>
    </location>
</feature>
<evidence type="ECO:0000256" key="2">
    <source>
        <dbReference type="SAM" id="SignalP"/>
    </source>
</evidence>
<feature type="domain" description="Polyprotein allergen nematode" evidence="3">
    <location>
        <begin position="619"/>
        <end position="740"/>
    </location>
</feature>
<feature type="domain" description="Polyprotein allergen nematode" evidence="3">
    <location>
        <begin position="1675"/>
        <end position="1795"/>
    </location>
</feature>
<evidence type="ECO:0000256" key="1">
    <source>
        <dbReference type="SAM" id="Coils"/>
    </source>
</evidence>
<feature type="domain" description="Polyprotein allergen nematode" evidence="3">
    <location>
        <begin position="332"/>
        <end position="451"/>
    </location>
</feature>
<dbReference type="InterPro" id="IPR032487">
    <property type="entry name" value="ABA-1_nematode"/>
</dbReference>
<feature type="domain" description="Polyprotein allergen nematode" evidence="3">
    <location>
        <begin position="1015"/>
        <end position="1136"/>
    </location>
</feature>
<dbReference type="Pfam" id="PF16469">
    <property type="entry name" value="NPA"/>
    <property type="match status" value="13"/>
</dbReference>
<feature type="coiled-coil region" evidence="1">
    <location>
        <begin position="139"/>
        <end position="175"/>
    </location>
</feature>
<keyword evidence="2" id="KW-0732">Signal</keyword>
<dbReference type="InterPro" id="IPR038289">
    <property type="entry name" value="DVA-1_sf"/>
</dbReference>
<organism evidence="4 5">
    <name type="scientific">Wuchereria bancrofti</name>
    <dbReference type="NCBI Taxonomy" id="6293"/>
    <lineage>
        <taxon>Eukaryota</taxon>
        <taxon>Metazoa</taxon>
        <taxon>Ecdysozoa</taxon>
        <taxon>Nematoda</taxon>
        <taxon>Chromadorea</taxon>
        <taxon>Rhabditida</taxon>
        <taxon>Spirurina</taxon>
        <taxon>Spiruromorpha</taxon>
        <taxon>Filarioidea</taxon>
        <taxon>Onchocercidae</taxon>
        <taxon>Wuchereria</taxon>
    </lineage>
</organism>
<sequence>MVIILVPSLIWTIVVFTCVAARPESYGNAFDVQEANAMQKKMEISRRGRHLQMNLETSEAIGKVGGDVLIREKRNYELHDWLTQEQKQEIRAMESEGMPKSEIVTRILGFFSKLLPEEKDKWNEVYKKQCTEWIGTVANDNEIAELEALRNKKNVKEYEAKLSEYKSRLPESERDQINLWQDGCNKLNNLDIQQGTHHMAFRRDLSQNKENVHLLSNEQIALLEDMRASGASEEDIRRKMEQYYSAFPEHKRKEVDYQFKAKCIQWIQDVASFHEIQLFLNSFERRNRLLFNILLDEYFDRLPKEQQNKEQYIKDICREMWREAMNSNRRKRYVDEKYNEWILWMTDEQKQELQQMRDNGSSFDEIHKKVNGHFLKLPETVQKELINGYKKKCREYFVALASKDEIEKLEAVHNETNHLEHEKIINEILHRQPQDVREKAYKFYQICDDVYHKQPNRSKRDIDNLMEKHLRWLTPEQKAEIKQMKASGESLSSIKQKLFSYIAIMGTDEQLHTVEKTKQSCYAWLENVTSVEERIELENLHHTDHSACKWKVREYIKRLSPEKQKEVSKDLETCEHIWYNQDNHSSGHEHHHQHRGARWLHPQIYTGTNSRSKRDNHEHNLDDYFRTHLSWLTDAQKDEIRKMKEEGKPKIDMQKKIFDYYENLTGDGKKEAGEKLRGGCRELLRQIVGDEKMAELKQMKESGLGQEELIAKVDEMLGHITDEAKKQKIHEYGPSCRKIYEDRYKRDNHEHSLDDYFRTHLSWLTDAQKDEIRKMKEEGKPKIDMQKKIFDYYENLTGDGKKEAGEKLRGGCRELLRQIVGDEKMAELKQMKESGLGQEELIAKVDEMLGHITDEAKKQKIHEYGPSCRKIYEDRYKRDNHEHSLDDYFRTHLSWLTDAQKDEIRKMKEEGKPKIDMQKKIFDYYENLTGDGKKEAGEKLRGGCRELLRQIVGDEKMAELKQMKESGLGQEELIAKVDEMLGHITDEAKKQKIHEYGPSCRKIYEDRYKRDNHEHSLDDYFRTHLSWLTDAQKDEIRKMKEEGKPKIDMQKKIFDYYENLTGDGKKEAGEKLRGGCRELLRQIVGDEKMAELKQMKESGLGQEELIAKVDEMLGHITDEAKKQKIHEYGPSCRKIYEDRYKRDNHEHSLDDYFRTHLSWLTDAQKDEIRKMKEEGKPKIDMQKKIFDYYENLTGDGKKEAGEKLRGGCRELLRQIVGDEKMAELKQMKESGLGQEELIAKVDEMLGHITDEAKKQKIHEYGPSCRKIFETPVLLRNKREQMNNDNIKQHSGPYLQRLTDEEKDEIGKATGRSRSEAEILKAIFSYYQNLRGKEKEIAGERLKLVCEEVIRSLVYENRLSELQALEDNGSTVSEMMKMLSATIDKSKFIQIRAYQTACNRIFDSEQIVRKKREQENHSLNDYLEKNLKWLSMDQKEELREMKRNDKSRADMIAKVFHYYDELLGEAKEHVSELLKDGCRQILKEVIGEDRYKELAKLKDSGANMNDLKGKADAMLAEIVDEEKKEKIKIYGSGCKRILAAVDHKHSLEDHFKTDLKWLTKEQKDEILKMKEENKSKVDIRGKILHFYKGLNEGTKKERSEFLSGACDEMIAYVFGEEKAEELKELRKSGSAIDKIKRRMDVLIERIEDDEMRAKAREYSSICRKVFVDKQHKQNEHSLAHYFRTHLKWLSGEQKEEIKQMKANGKSREEIQSKIFEFFESASGETKKYATESLMEGCYELFKMIGGEEKANELYVMIQSDLAAKKIEEKITSIINSVDNESKKAYAKAYLTPCMHLHNIRMTRQKRENVIAAMK</sequence>
<feature type="domain" description="Polyprotein allergen nematode" evidence="3">
    <location>
        <begin position="751"/>
        <end position="872"/>
    </location>
</feature>
<keyword evidence="1" id="KW-0175">Coiled coil</keyword>
<accession>A0AAF5PTT6</accession>
<feature type="domain" description="Polyprotein allergen nematode" evidence="3">
    <location>
        <begin position="1544"/>
        <end position="1665"/>
    </location>
</feature>
<feature type="signal peptide" evidence="2">
    <location>
        <begin position="1"/>
        <end position="21"/>
    </location>
</feature>
<dbReference type="Gene3D" id="1.10.533.30">
    <property type="entry name" value="Nematode polyprotein allergen ABA-1"/>
    <property type="match status" value="13"/>
</dbReference>
<dbReference type="Proteomes" id="UP000093561">
    <property type="component" value="Unassembled WGS sequence"/>
</dbReference>
<name>A0AAF5PTT6_WUCBA</name>
<evidence type="ECO:0000259" key="3">
    <source>
        <dbReference type="Pfam" id="PF16469"/>
    </source>
</evidence>
<feature type="domain" description="Polyprotein allergen nematode" evidence="3">
    <location>
        <begin position="74"/>
        <end position="187"/>
    </location>
</feature>
<evidence type="ECO:0000313" key="5">
    <source>
        <dbReference type="WBParaSite" id="mrna-Wban_05326"/>
    </source>
</evidence>
<evidence type="ECO:0000313" key="4">
    <source>
        <dbReference type="Proteomes" id="UP000093561"/>
    </source>
</evidence>
<feature type="domain" description="Polyprotein allergen nematode" evidence="3">
    <location>
        <begin position="1286"/>
        <end position="1401"/>
    </location>
</feature>
<feature type="domain" description="Polyprotein allergen nematode" evidence="3">
    <location>
        <begin position="1416"/>
        <end position="1536"/>
    </location>
</feature>
<proteinExistence type="predicted"/>
<dbReference type="WBParaSite" id="mrna-Wban_05326">
    <property type="protein sequence ID" value="mrna-Wban_05326"/>
    <property type="gene ID" value="Wban_05326"/>
</dbReference>
<reference evidence="5" key="3">
    <citation type="submission" date="2024-02" db="UniProtKB">
        <authorList>
            <consortium name="WormBaseParasite"/>
        </authorList>
    </citation>
    <scope>IDENTIFICATION</scope>
    <source>
        <strain evidence="5">pt0022</strain>
    </source>
</reference>
<reference evidence="4" key="2">
    <citation type="journal article" date="2016" name="Mol. Ecol.">
        <title>Population genomics of the filarial nematode parasite Wuchereria bancrofti from mosquitoes.</title>
        <authorList>
            <person name="Small S.T."/>
            <person name="Reimer L.J."/>
            <person name="Tisch D.J."/>
            <person name="King C.L."/>
            <person name="Christensen B.M."/>
            <person name="Siba P.M."/>
            <person name="Kazura J.W."/>
            <person name="Serre D."/>
            <person name="Zimmerman P.A."/>
        </authorList>
    </citation>
    <scope>NUCLEOTIDE SEQUENCE</scope>
    <source>
        <strain evidence="4">pt0022</strain>
    </source>
</reference>
<feature type="domain" description="Polyprotein allergen nematode" evidence="3">
    <location>
        <begin position="1147"/>
        <end position="1268"/>
    </location>
</feature>
<protein>
    <recommendedName>
        <fullName evidence="3">Polyprotein allergen nematode domain-containing protein</fullName>
    </recommendedName>
</protein>
<feature type="chain" id="PRO_5041949934" description="Polyprotein allergen nematode domain-containing protein" evidence="2">
    <location>
        <begin position="22"/>
        <end position="1813"/>
    </location>
</feature>
<feature type="domain" description="Polyprotein allergen nematode" evidence="3">
    <location>
        <begin position="460"/>
        <end position="578"/>
    </location>
</feature>
<reference evidence="4" key="1">
    <citation type="submission" date="2015-03" db="EMBL/GenBank/DDBJ databases">
        <title>Wuchereria bancrofti Genome Sequencing Papua New Guinea Strain.</title>
        <authorList>
            <person name="Small S.T."/>
            <person name="Serre D."/>
            <person name="Zimmerman P.A."/>
        </authorList>
    </citation>
    <scope>NUCLEOTIDE SEQUENCE [LARGE SCALE GENOMIC DNA]</scope>
    <source>
        <strain evidence="4">pt0022</strain>
    </source>
</reference>